<name>A0ABN0PES3_STASI</name>
<evidence type="ECO:0000313" key="1">
    <source>
        <dbReference type="EMBL" id="ERS94069.1"/>
    </source>
</evidence>
<organism evidence="1 2">
    <name type="scientific">Staphylococcus simulans UMC-CNS-990</name>
    <dbReference type="NCBI Taxonomy" id="1405498"/>
    <lineage>
        <taxon>Bacteria</taxon>
        <taxon>Bacillati</taxon>
        <taxon>Bacillota</taxon>
        <taxon>Bacilli</taxon>
        <taxon>Bacillales</taxon>
        <taxon>Staphylococcaceae</taxon>
        <taxon>Staphylococcus</taxon>
    </lineage>
</organism>
<gene>
    <name evidence="1" type="ORF">SSIM_04430</name>
</gene>
<keyword evidence="2" id="KW-1185">Reference proteome</keyword>
<comment type="caution">
    <text evidence="1">The sequence shown here is derived from an EMBL/GenBank/DDBJ whole genome shotgun (WGS) entry which is preliminary data.</text>
</comment>
<proteinExistence type="predicted"/>
<protein>
    <submittedName>
        <fullName evidence="1">Uncharacterized protein</fullName>
    </submittedName>
</protein>
<sequence length="48" mass="5382">MNWVLLEADNSIKYEWVIKLMANKGGTAPKASLLQQTRTLFIMGGELT</sequence>
<dbReference type="EMBL" id="AXDY01000003">
    <property type="protein sequence ID" value="ERS94069.1"/>
    <property type="molecule type" value="Genomic_DNA"/>
</dbReference>
<accession>A0ABN0PES3</accession>
<reference evidence="1 2" key="1">
    <citation type="journal article" date="2013" name="Genome Announc.">
        <title>Draft Genome Sequence of Staphylococcus simulans UMC-CNS-990, Isolated from a Case of Chronic Bovine Mastitis.</title>
        <authorList>
            <person name="Calcutt M.J."/>
            <person name="Foecking M.F."/>
            <person name="Hsieh H.Y."/>
            <person name="Perry J."/>
            <person name="Stewart G.C."/>
            <person name="Middleton J.R."/>
        </authorList>
    </citation>
    <scope>NUCLEOTIDE SEQUENCE [LARGE SCALE GENOMIC DNA]</scope>
    <source>
        <strain evidence="1 2">UMC-CNS-990</strain>
    </source>
</reference>
<evidence type="ECO:0000313" key="2">
    <source>
        <dbReference type="Proteomes" id="UP000017131"/>
    </source>
</evidence>
<dbReference type="Proteomes" id="UP000017131">
    <property type="component" value="Unassembled WGS sequence"/>
</dbReference>